<evidence type="ECO:0000256" key="1">
    <source>
        <dbReference type="SAM" id="Phobius"/>
    </source>
</evidence>
<name>A0A1S2LT52_9BACI</name>
<accession>A0A1S2LT52</accession>
<keyword evidence="1" id="KW-0812">Transmembrane</keyword>
<dbReference type="EMBL" id="MLQR01000016">
    <property type="protein sequence ID" value="OIJ14847.1"/>
    <property type="molecule type" value="Genomic_DNA"/>
</dbReference>
<keyword evidence="1" id="KW-1133">Transmembrane helix</keyword>
<dbReference type="AlphaFoldDB" id="A0A1S2LT52"/>
<proteinExistence type="predicted"/>
<feature type="transmembrane region" description="Helical" evidence="1">
    <location>
        <begin position="6"/>
        <end position="26"/>
    </location>
</feature>
<dbReference type="Proteomes" id="UP000179524">
    <property type="component" value="Unassembled WGS sequence"/>
</dbReference>
<protein>
    <submittedName>
        <fullName evidence="2">Uncharacterized protein</fullName>
    </submittedName>
</protein>
<comment type="caution">
    <text evidence="2">The sequence shown here is derived from an EMBL/GenBank/DDBJ whole genome shotgun (WGS) entry which is preliminary data.</text>
</comment>
<reference evidence="2 3" key="1">
    <citation type="submission" date="2016-10" db="EMBL/GenBank/DDBJ databases">
        <title>Draft genome sequences of four alkaliphilic bacteria belonging to the Anaerobacillus genus.</title>
        <authorList>
            <person name="Bassil N.M."/>
            <person name="Lloyd J.R."/>
        </authorList>
    </citation>
    <scope>NUCLEOTIDE SEQUENCE [LARGE SCALE GENOMIC DNA]</scope>
    <source>
        <strain evidence="2 3">DSM 18345</strain>
    </source>
</reference>
<keyword evidence="1" id="KW-0472">Membrane</keyword>
<evidence type="ECO:0000313" key="3">
    <source>
        <dbReference type="Proteomes" id="UP000179524"/>
    </source>
</evidence>
<gene>
    <name evidence="2" type="ORF">BKP37_07680</name>
</gene>
<sequence length="75" mass="8521">MLSAILGILFYLDLVKLLHGFFIAVLRQVIEWSGQGTAARKQRALLSKYKKGLIKNKLYPIEKTQESLPIGYSLK</sequence>
<evidence type="ECO:0000313" key="2">
    <source>
        <dbReference type="EMBL" id="OIJ14847.1"/>
    </source>
</evidence>
<organism evidence="2 3">
    <name type="scientific">Anaerobacillus alkalilacustris</name>
    <dbReference type="NCBI Taxonomy" id="393763"/>
    <lineage>
        <taxon>Bacteria</taxon>
        <taxon>Bacillati</taxon>
        <taxon>Bacillota</taxon>
        <taxon>Bacilli</taxon>
        <taxon>Bacillales</taxon>
        <taxon>Bacillaceae</taxon>
        <taxon>Anaerobacillus</taxon>
    </lineage>
</organism>
<keyword evidence="3" id="KW-1185">Reference proteome</keyword>